<name>A0A6J7ATI9_9ZZZZ</name>
<dbReference type="SUPFAM" id="SSF55486">
    <property type="entry name" value="Metalloproteases ('zincins'), catalytic domain"/>
    <property type="match status" value="1"/>
</dbReference>
<dbReference type="InterPro" id="IPR001567">
    <property type="entry name" value="Pept_M3A_M3B_dom"/>
</dbReference>
<dbReference type="GO" id="GO:0046872">
    <property type="term" value="F:metal ion binding"/>
    <property type="evidence" value="ECO:0007669"/>
    <property type="project" value="UniProtKB-KW"/>
</dbReference>
<dbReference type="Gene3D" id="1.10.1370.20">
    <property type="entry name" value="Oligoendopeptidase f, C-terminal domain"/>
    <property type="match status" value="1"/>
</dbReference>
<accession>A0A6J7ATI9</accession>
<reference evidence="8" key="1">
    <citation type="submission" date="2020-05" db="EMBL/GenBank/DDBJ databases">
        <authorList>
            <person name="Chiriac C."/>
            <person name="Salcher M."/>
            <person name="Ghai R."/>
            <person name="Kavagutti S V."/>
        </authorList>
    </citation>
    <scope>NUCLEOTIDE SEQUENCE</scope>
</reference>
<dbReference type="InterPro" id="IPR042088">
    <property type="entry name" value="OligoPept_F_C"/>
</dbReference>
<keyword evidence="2" id="KW-0645">Protease</keyword>
<dbReference type="GO" id="GO:0006508">
    <property type="term" value="P:proteolysis"/>
    <property type="evidence" value="ECO:0007669"/>
    <property type="project" value="UniProtKB-KW"/>
</dbReference>
<evidence type="ECO:0000256" key="5">
    <source>
        <dbReference type="ARBA" id="ARBA00022833"/>
    </source>
</evidence>
<keyword evidence="6" id="KW-0482">Metalloprotease</keyword>
<evidence type="ECO:0000256" key="6">
    <source>
        <dbReference type="ARBA" id="ARBA00023049"/>
    </source>
</evidence>
<feature type="domain" description="Peptidase M3A/M3B catalytic" evidence="7">
    <location>
        <begin position="2"/>
        <end position="204"/>
    </location>
</feature>
<evidence type="ECO:0000313" key="8">
    <source>
        <dbReference type="EMBL" id="CAB4836366.1"/>
    </source>
</evidence>
<evidence type="ECO:0000256" key="1">
    <source>
        <dbReference type="ARBA" id="ARBA00001947"/>
    </source>
</evidence>
<proteinExistence type="predicted"/>
<keyword evidence="3" id="KW-0479">Metal-binding</keyword>
<dbReference type="GO" id="GO:0004222">
    <property type="term" value="F:metalloendopeptidase activity"/>
    <property type="evidence" value="ECO:0007669"/>
    <property type="project" value="InterPro"/>
</dbReference>
<sequence>MLNWNGALDQVFTTAHELGHAYHNTQLGRRPAMQRDVPMALAETASIFCETLMMDAALVAADGADRLAILDLDLCNATQVVADIHSRVLFETAAFERRASGPLSADQYCELMHQAQIASFGDAVQRDTLHPYMWAVKRHYYTNNYYNWQYTFGQLFGLGLFARYRADPDTFRAQYDRMLGRAGSDTAAQLAAPFGIDLSDIAFWRSGLDVLRDRIRQYDDAIAAR</sequence>
<dbReference type="Pfam" id="PF01432">
    <property type="entry name" value="Peptidase_M3"/>
    <property type="match status" value="1"/>
</dbReference>
<keyword evidence="4" id="KW-0378">Hydrolase</keyword>
<evidence type="ECO:0000256" key="2">
    <source>
        <dbReference type="ARBA" id="ARBA00022670"/>
    </source>
</evidence>
<dbReference type="AlphaFoldDB" id="A0A6J7ATI9"/>
<organism evidence="8">
    <name type="scientific">freshwater metagenome</name>
    <dbReference type="NCBI Taxonomy" id="449393"/>
    <lineage>
        <taxon>unclassified sequences</taxon>
        <taxon>metagenomes</taxon>
        <taxon>ecological metagenomes</taxon>
    </lineage>
</organism>
<evidence type="ECO:0000259" key="7">
    <source>
        <dbReference type="Pfam" id="PF01432"/>
    </source>
</evidence>
<evidence type="ECO:0000256" key="3">
    <source>
        <dbReference type="ARBA" id="ARBA00022723"/>
    </source>
</evidence>
<dbReference type="EMBL" id="CAFAAV010000404">
    <property type="protein sequence ID" value="CAB4836366.1"/>
    <property type="molecule type" value="Genomic_DNA"/>
</dbReference>
<keyword evidence="5" id="KW-0862">Zinc</keyword>
<gene>
    <name evidence="8" type="ORF">UFOPK3099_03135</name>
</gene>
<protein>
    <submittedName>
        <fullName evidence="8">Unannotated protein</fullName>
    </submittedName>
</protein>
<comment type="cofactor">
    <cofactor evidence="1">
        <name>Zn(2+)</name>
        <dbReference type="ChEBI" id="CHEBI:29105"/>
    </cofactor>
</comment>
<evidence type="ECO:0000256" key="4">
    <source>
        <dbReference type="ARBA" id="ARBA00022801"/>
    </source>
</evidence>